<organism evidence="2 3">
    <name type="scientific">Chicken genomovirus mg4_1173</name>
    <dbReference type="NCBI Taxonomy" id="2720942"/>
    <lineage>
        <taxon>Viruses</taxon>
        <taxon>Monodnaviria</taxon>
        <taxon>Shotokuvirae</taxon>
        <taxon>Cressdnaviricota</taxon>
        <taxon>Repensiviricetes</taxon>
        <taxon>Geplafuvirales</taxon>
        <taxon>Genomoviridae</taxon>
        <taxon>Gemykrogvirus</taxon>
        <taxon>Gemykrogvirus galga3</taxon>
    </lineage>
</organism>
<feature type="compositionally biased region" description="Basic residues" evidence="1">
    <location>
        <begin position="7"/>
        <end position="45"/>
    </location>
</feature>
<dbReference type="RefSeq" id="YP_010798386.1">
    <property type="nucleotide sequence ID" value="NC_076433.1"/>
</dbReference>
<keyword evidence="3" id="KW-1185">Reference proteome</keyword>
<name>A0A6G9W2M4_9VIRU</name>
<dbReference type="Proteomes" id="UP000678356">
    <property type="component" value="Segment"/>
</dbReference>
<reference evidence="2 3" key="1">
    <citation type="submission" date="2019-08" db="EMBL/GenBank/DDBJ databases">
        <title>Identification of single stranded DNA viruses in chicken tracheal swab swabs.</title>
        <authorList>
            <person name="Chrzastek K."/>
            <person name="Kapczynski D."/>
            <person name="Kulkarni A."/>
            <person name="Chappell L."/>
            <person name="Schmidlin K."/>
            <person name="Varsani A."/>
        </authorList>
    </citation>
    <scope>NUCLEOTIDE SEQUENCE [LARGE SCALE GENOMIC DNA]</scope>
    <source>
        <strain evidence="2">Mg4_1173</strain>
    </source>
</reference>
<dbReference type="GeneID" id="80536562"/>
<evidence type="ECO:0000313" key="2">
    <source>
        <dbReference type="EMBL" id="QIR82234.1"/>
    </source>
</evidence>
<dbReference type="EMBL" id="MN379605">
    <property type="protein sequence ID" value="QIR82234.1"/>
    <property type="molecule type" value="Genomic_DNA"/>
</dbReference>
<proteinExistence type="predicted"/>
<dbReference type="KEGG" id="vg:80536562"/>
<sequence>MAYSRFRPNRRFRNSRRAGGRRFANRRRRYSGYRRSFRRGRRYGGRTRGSGMRASRVRRVAARKKSDHAVGSFQETVPVVSNSVLTGPGHVYVLYCPTWMPRQLAPKDIPRRDHLREQSNIFYRGVKESVYLSASENCFWRRVVFRSRDQIDNAAPLYGSHPVTGNPFRIRNMQTFDPSVGGEDEQIGENLWAGMPGVDYTEDTRWKAPLDRDNLTIFYDKTVTVNPNRDFAAEETYGKNIMRKMWHPVNRSLEYGDKETGGDVNPSPWLSDKPGQGNVYILDIFSTGRTAETDISFGTWNVNSTIYWHED</sequence>
<feature type="region of interest" description="Disordered" evidence="1">
    <location>
        <begin position="1"/>
        <end position="53"/>
    </location>
</feature>
<evidence type="ECO:0000256" key="1">
    <source>
        <dbReference type="SAM" id="MobiDB-lite"/>
    </source>
</evidence>
<protein>
    <submittedName>
        <fullName evidence="2">Capsid protein</fullName>
    </submittedName>
</protein>
<evidence type="ECO:0000313" key="3">
    <source>
        <dbReference type="Proteomes" id="UP000678356"/>
    </source>
</evidence>
<accession>A0A6G9W2M4</accession>